<dbReference type="GO" id="GO:0000978">
    <property type="term" value="F:RNA polymerase II cis-regulatory region sequence-specific DNA binding"/>
    <property type="evidence" value="ECO:0007669"/>
    <property type="project" value="TreeGrafter"/>
</dbReference>
<feature type="region of interest" description="Disordered" evidence="6">
    <location>
        <begin position="394"/>
        <end position="425"/>
    </location>
</feature>
<keyword evidence="4" id="KW-0862">Zinc</keyword>
<feature type="domain" description="C2H2-type" evidence="7">
    <location>
        <begin position="454"/>
        <end position="483"/>
    </location>
</feature>
<keyword evidence="2" id="KW-0677">Repeat</keyword>
<organism evidence="8">
    <name type="scientific">Medioppia subpectinata</name>
    <dbReference type="NCBI Taxonomy" id="1979941"/>
    <lineage>
        <taxon>Eukaryota</taxon>
        <taxon>Metazoa</taxon>
        <taxon>Ecdysozoa</taxon>
        <taxon>Arthropoda</taxon>
        <taxon>Chelicerata</taxon>
        <taxon>Arachnida</taxon>
        <taxon>Acari</taxon>
        <taxon>Acariformes</taxon>
        <taxon>Sarcoptiformes</taxon>
        <taxon>Oribatida</taxon>
        <taxon>Brachypylina</taxon>
        <taxon>Oppioidea</taxon>
        <taxon>Oppiidae</taxon>
        <taxon>Medioppia</taxon>
    </lineage>
</organism>
<evidence type="ECO:0000256" key="1">
    <source>
        <dbReference type="ARBA" id="ARBA00022723"/>
    </source>
</evidence>
<dbReference type="OrthoDB" id="6077919at2759"/>
<feature type="domain" description="C2H2-type" evidence="7">
    <location>
        <begin position="298"/>
        <end position="327"/>
    </location>
</feature>
<evidence type="ECO:0000259" key="7">
    <source>
        <dbReference type="PROSITE" id="PS50157"/>
    </source>
</evidence>
<feature type="compositionally biased region" description="Polar residues" evidence="6">
    <location>
        <begin position="75"/>
        <end position="84"/>
    </location>
</feature>
<feature type="region of interest" description="Disordered" evidence="6">
    <location>
        <begin position="17"/>
        <end position="91"/>
    </location>
</feature>
<dbReference type="PROSITE" id="PS00028">
    <property type="entry name" value="ZINC_FINGER_C2H2_1"/>
    <property type="match status" value="9"/>
</dbReference>
<dbReference type="InterPro" id="IPR036236">
    <property type="entry name" value="Znf_C2H2_sf"/>
</dbReference>
<feature type="compositionally biased region" description="Basic and acidic residues" evidence="6">
    <location>
        <begin position="174"/>
        <end position="185"/>
    </location>
</feature>
<keyword evidence="9" id="KW-1185">Reference proteome</keyword>
<evidence type="ECO:0000256" key="6">
    <source>
        <dbReference type="SAM" id="MobiDB-lite"/>
    </source>
</evidence>
<evidence type="ECO:0000256" key="3">
    <source>
        <dbReference type="ARBA" id="ARBA00022771"/>
    </source>
</evidence>
<dbReference type="Pfam" id="PF00096">
    <property type="entry name" value="zf-C2H2"/>
    <property type="match status" value="1"/>
</dbReference>
<feature type="domain" description="C2H2-type" evidence="7">
    <location>
        <begin position="554"/>
        <end position="581"/>
    </location>
</feature>
<dbReference type="SMART" id="SM00355">
    <property type="entry name" value="ZnF_C2H2"/>
    <property type="match status" value="11"/>
</dbReference>
<feature type="region of interest" description="Disordered" evidence="6">
    <location>
        <begin position="126"/>
        <end position="185"/>
    </location>
</feature>
<name>A0A7R9KFI2_9ACAR</name>
<protein>
    <recommendedName>
        <fullName evidence="7">C2H2-type domain-containing protein</fullName>
    </recommendedName>
</protein>
<evidence type="ECO:0000313" key="8">
    <source>
        <dbReference type="EMBL" id="CAD7621200.1"/>
    </source>
</evidence>
<feature type="compositionally biased region" description="Basic and acidic residues" evidence="6">
    <location>
        <begin position="21"/>
        <end position="41"/>
    </location>
</feature>
<feature type="domain" description="C2H2-type" evidence="7">
    <location>
        <begin position="497"/>
        <end position="526"/>
    </location>
</feature>
<feature type="compositionally biased region" description="Polar residues" evidence="6">
    <location>
        <begin position="394"/>
        <end position="403"/>
    </location>
</feature>
<gene>
    <name evidence="8" type="ORF">OSB1V03_LOCUS1674</name>
</gene>
<sequence length="663" mass="76661">MTETDLKLFGQTSDEFINEELIQREDNTRHETQDNREKTSAEEVVDSEDNESNDGIDCHINDETNVGSDAEDNHLVNNDNTTDETQTKSETYLKPEVIEILNYTLMVSEDNDSQSEEYRRDLKDDMNNELNDSQNGSELNTKSNAKRKHKSIKCKDNGSETEEYGSGLSDNEMDDKSGDECVGEKGVDKGPDGKYACDYKDCKMSFNWPSAQRSHAFSHLNAKTKKSMIYKNRSDGRYECLMNACNAVYKRIDSLRSHQMSHLNEPFAEYYGSDLSDDKMDDQWIGWKPTRKGPDNEFVCDYKDCEKSYKKAESLRNHAFSHLSAKLKKSLAFKTRSDGIYVCLWGECIKTCKTIDQIRGHLMSHLEDPLKWSQTCCRNVLADVLNDESIDSQRVNELNTETNGKQKHGLAESEDNNSKPEECSIGLSDNEMDYKSCDEWMGEKRLKKCRNGKYVCDYRGCGLSFNYPQRIREHKFKHLNAKIQKSMAFKKRSDGRYVCLMGACNETYKELRRLRGHQMSHLNEPLKCPQTDCPFVAITRVALQKHVKTHPKPYACDTCGLKCKEKFILTQHKRIHNDASKLRCDWPECNRLFVYKHQLRYHMNTHTANVSHPCEWPGCGHTYTNIRSLVMHVKRMHKGMADYQCHWPGCDYKTTNGIRLKNH</sequence>
<dbReference type="PROSITE" id="PS50157">
    <property type="entry name" value="ZINC_FINGER_C2H2_2"/>
    <property type="match status" value="8"/>
</dbReference>
<feature type="domain" description="C2H2-type" evidence="7">
    <location>
        <begin position="612"/>
        <end position="642"/>
    </location>
</feature>
<feature type="domain" description="C2H2-type" evidence="7">
    <location>
        <begin position="582"/>
        <end position="611"/>
    </location>
</feature>
<dbReference type="GO" id="GO:0008270">
    <property type="term" value="F:zinc ion binding"/>
    <property type="evidence" value="ECO:0007669"/>
    <property type="project" value="UniProtKB-KW"/>
</dbReference>
<keyword evidence="1" id="KW-0479">Metal-binding</keyword>
<dbReference type="EMBL" id="OC855090">
    <property type="protein sequence ID" value="CAD7621200.1"/>
    <property type="molecule type" value="Genomic_DNA"/>
</dbReference>
<dbReference type="PANTHER" id="PTHR19818:SF139">
    <property type="entry name" value="PAIR-RULE PROTEIN ODD-PAIRED"/>
    <property type="match status" value="1"/>
</dbReference>
<evidence type="ECO:0000313" key="9">
    <source>
        <dbReference type="Proteomes" id="UP000759131"/>
    </source>
</evidence>
<dbReference type="GO" id="GO:0045944">
    <property type="term" value="P:positive regulation of transcription by RNA polymerase II"/>
    <property type="evidence" value="ECO:0007669"/>
    <property type="project" value="UniProtKB-ARBA"/>
</dbReference>
<dbReference type="GO" id="GO:0000981">
    <property type="term" value="F:DNA-binding transcription factor activity, RNA polymerase II-specific"/>
    <property type="evidence" value="ECO:0007669"/>
    <property type="project" value="TreeGrafter"/>
</dbReference>
<dbReference type="AlphaFoldDB" id="A0A7R9KFI2"/>
<feature type="compositionally biased region" description="Polar residues" evidence="6">
    <location>
        <begin position="128"/>
        <end position="143"/>
    </location>
</feature>
<dbReference type="PANTHER" id="PTHR19818">
    <property type="entry name" value="ZINC FINGER PROTEIN ZIC AND GLI"/>
    <property type="match status" value="1"/>
</dbReference>
<accession>A0A7R9KFI2</accession>
<evidence type="ECO:0000256" key="2">
    <source>
        <dbReference type="ARBA" id="ARBA00022737"/>
    </source>
</evidence>
<keyword evidence="3 5" id="KW-0863">Zinc-finger</keyword>
<dbReference type="Gene3D" id="3.30.160.60">
    <property type="entry name" value="Classic Zinc Finger"/>
    <property type="match status" value="5"/>
</dbReference>
<evidence type="ECO:0000256" key="5">
    <source>
        <dbReference type="PROSITE-ProRule" id="PRU00042"/>
    </source>
</evidence>
<dbReference type="SUPFAM" id="SSF57667">
    <property type="entry name" value="beta-beta-alpha zinc fingers"/>
    <property type="match status" value="3"/>
</dbReference>
<dbReference type="EMBL" id="CAJPIZ010000515">
    <property type="protein sequence ID" value="CAG2101630.1"/>
    <property type="molecule type" value="Genomic_DNA"/>
</dbReference>
<feature type="domain" description="C2H2-type" evidence="7">
    <location>
        <begin position="238"/>
        <end position="267"/>
    </location>
</feature>
<feature type="domain" description="C2H2-type" evidence="7">
    <location>
        <begin position="195"/>
        <end position="224"/>
    </location>
</feature>
<dbReference type="InterPro" id="IPR013087">
    <property type="entry name" value="Znf_C2H2_type"/>
</dbReference>
<dbReference type="InterPro" id="IPR050329">
    <property type="entry name" value="GLI_C2H2-zinc-finger"/>
</dbReference>
<dbReference type="GO" id="GO:0005634">
    <property type="term" value="C:nucleus"/>
    <property type="evidence" value="ECO:0007669"/>
    <property type="project" value="UniProtKB-ARBA"/>
</dbReference>
<dbReference type="Proteomes" id="UP000759131">
    <property type="component" value="Unassembled WGS sequence"/>
</dbReference>
<feature type="compositionally biased region" description="Acidic residues" evidence="6">
    <location>
        <begin position="43"/>
        <end position="54"/>
    </location>
</feature>
<proteinExistence type="predicted"/>
<evidence type="ECO:0000256" key="4">
    <source>
        <dbReference type="ARBA" id="ARBA00022833"/>
    </source>
</evidence>
<reference evidence="8" key="1">
    <citation type="submission" date="2020-11" db="EMBL/GenBank/DDBJ databases">
        <authorList>
            <person name="Tran Van P."/>
        </authorList>
    </citation>
    <scope>NUCLEOTIDE SEQUENCE</scope>
</reference>